<dbReference type="PANTHER" id="PTHR24166">
    <property type="entry name" value="ROLLING PEBBLES, ISOFORM B"/>
    <property type="match status" value="1"/>
</dbReference>
<organism evidence="4 5">
    <name type="scientific">Neonectria punicea</name>
    <dbReference type="NCBI Taxonomy" id="979145"/>
    <lineage>
        <taxon>Eukaryota</taxon>
        <taxon>Fungi</taxon>
        <taxon>Dikarya</taxon>
        <taxon>Ascomycota</taxon>
        <taxon>Pezizomycotina</taxon>
        <taxon>Sordariomycetes</taxon>
        <taxon>Hypocreomycetidae</taxon>
        <taxon>Hypocreales</taxon>
        <taxon>Nectriaceae</taxon>
        <taxon>Neonectria</taxon>
    </lineage>
</organism>
<feature type="repeat" description="ANK" evidence="3">
    <location>
        <begin position="240"/>
        <end position="272"/>
    </location>
</feature>
<name>A0ABR1H045_9HYPO</name>
<dbReference type="SMART" id="SM00248">
    <property type="entry name" value="ANK"/>
    <property type="match status" value="7"/>
</dbReference>
<evidence type="ECO:0000256" key="3">
    <source>
        <dbReference type="PROSITE-ProRule" id="PRU00023"/>
    </source>
</evidence>
<reference evidence="4 5" key="1">
    <citation type="journal article" date="2025" name="Microbiol. Resour. Announc.">
        <title>Draft genome sequences for Neonectria magnoliae and Neonectria punicea, canker pathogens of Liriodendron tulipifera and Acer saccharum in West Virginia.</title>
        <authorList>
            <person name="Petronek H.M."/>
            <person name="Kasson M.T."/>
            <person name="Metheny A.M."/>
            <person name="Stauder C.M."/>
            <person name="Lovett B."/>
            <person name="Lynch S.C."/>
            <person name="Garnas J.R."/>
            <person name="Kasson L.R."/>
            <person name="Stajich J.E."/>
        </authorList>
    </citation>
    <scope>NUCLEOTIDE SEQUENCE [LARGE SCALE GENOMIC DNA]</scope>
    <source>
        <strain evidence="4 5">NRRL 64653</strain>
    </source>
</reference>
<evidence type="ECO:0000313" key="5">
    <source>
        <dbReference type="Proteomes" id="UP001498476"/>
    </source>
</evidence>
<keyword evidence="1" id="KW-0677">Repeat</keyword>
<dbReference type="SUPFAM" id="SSF48403">
    <property type="entry name" value="Ankyrin repeat"/>
    <property type="match status" value="1"/>
</dbReference>
<dbReference type="Pfam" id="PF12796">
    <property type="entry name" value="Ank_2"/>
    <property type="match status" value="1"/>
</dbReference>
<proteinExistence type="predicted"/>
<dbReference type="InterPro" id="IPR036770">
    <property type="entry name" value="Ankyrin_rpt-contain_sf"/>
</dbReference>
<dbReference type="Proteomes" id="UP001498476">
    <property type="component" value="Unassembled WGS sequence"/>
</dbReference>
<feature type="repeat" description="ANK" evidence="3">
    <location>
        <begin position="273"/>
        <end position="305"/>
    </location>
</feature>
<sequence length="413" mass="45693">MLHFFKYAIMDRNLDMVRLLLEYNVSVHNRLHEAESPIEYACSSPIARYICDAEVGRTMFQELLDHCDRDKLNEFSTREKPLGLLHNLATSKNATGMLWLVKALVQHGVNVNAISPGAKGLSVLAYHLHKLSFQSADLLLELGADPTAGGCRPGSPTALQVAIQTRNVDFLKRLLNHTLENCSIMNWGKPMDIVAAHSRTTITLKGANALHVASLNYDPACLNFFLDNKLIHVETSKSLEGWTPLHVSSARGSVETTKLLLSHGFDLMVQTNHQQTPVHLAVLAESLPVLKFLLENGASMSFDADGKAPRQLALERNMAEIIQYLGNLSKDEEIRPKSFEATGLSRRQIAFMANALGNAVQNNDEAECKRLYTEGYPIDIALPETKAGSALILALEMGGWKLQKGFCQTERAH</sequence>
<comment type="caution">
    <text evidence="4">The sequence shown here is derived from an EMBL/GenBank/DDBJ whole genome shotgun (WGS) entry which is preliminary data.</text>
</comment>
<dbReference type="InterPro" id="IPR002110">
    <property type="entry name" value="Ankyrin_rpt"/>
</dbReference>
<evidence type="ECO:0000256" key="1">
    <source>
        <dbReference type="ARBA" id="ARBA00022737"/>
    </source>
</evidence>
<dbReference type="EMBL" id="JAZAVJ010000103">
    <property type="protein sequence ID" value="KAK7414443.1"/>
    <property type="molecule type" value="Genomic_DNA"/>
</dbReference>
<dbReference type="Gene3D" id="1.25.40.20">
    <property type="entry name" value="Ankyrin repeat-containing domain"/>
    <property type="match status" value="2"/>
</dbReference>
<accession>A0ABR1H045</accession>
<dbReference type="PANTHER" id="PTHR24166:SF48">
    <property type="entry name" value="PROTEIN VAPYRIN"/>
    <property type="match status" value="1"/>
</dbReference>
<keyword evidence="5" id="KW-1185">Reference proteome</keyword>
<evidence type="ECO:0000313" key="4">
    <source>
        <dbReference type="EMBL" id="KAK7414443.1"/>
    </source>
</evidence>
<protein>
    <submittedName>
        <fullName evidence="4">Uncharacterized protein</fullName>
    </submittedName>
</protein>
<evidence type="ECO:0000256" key="2">
    <source>
        <dbReference type="ARBA" id="ARBA00023043"/>
    </source>
</evidence>
<dbReference type="PROSITE" id="PS50297">
    <property type="entry name" value="ANK_REP_REGION"/>
    <property type="match status" value="2"/>
</dbReference>
<gene>
    <name evidence="4" type="ORF">QQX98_006722</name>
</gene>
<dbReference type="InterPro" id="IPR050889">
    <property type="entry name" value="Dendritic_Spine_Reg/Scaffold"/>
</dbReference>
<dbReference type="PROSITE" id="PS50088">
    <property type="entry name" value="ANK_REPEAT"/>
    <property type="match status" value="2"/>
</dbReference>
<keyword evidence="2 3" id="KW-0040">ANK repeat</keyword>